<feature type="domain" description="CHRD" evidence="1">
    <location>
        <begin position="35"/>
        <end position="157"/>
    </location>
</feature>
<dbReference type="EMBL" id="RQJO01000007">
    <property type="protein sequence ID" value="RRB07854.1"/>
    <property type="molecule type" value="Genomic_DNA"/>
</dbReference>
<comment type="caution">
    <text evidence="2">The sequence shown here is derived from an EMBL/GenBank/DDBJ whole genome shotgun (WGS) entry which is preliminary data.</text>
</comment>
<dbReference type="Proteomes" id="UP000271925">
    <property type="component" value="Unassembled WGS sequence"/>
</dbReference>
<name>A0A3P1C4K4_9BACT</name>
<dbReference type="Pfam" id="PF07452">
    <property type="entry name" value="CHRD"/>
    <property type="match status" value="1"/>
</dbReference>
<keyword evidence="3" id="KW-1185">Reference proteome</keyword>
<dbReference type="PROSITE" id="PS51257">
    <property type="entry name" value="PROKAR_LIPOPROTEIN"/>
    <property type="match status" value="1"/>
</dbReference>
<dbReference type="AlphaFoldDB" id="A0A3P1C4K4"/>
<gene>
    <name evidence="2" type="ORF">EHT25_08785</name>
</gene>
<proteinExistence type="predicted"/>
<sequence>MNVQTRSSMILKRTVLSPLLALGLLLLACQDHLDSIVTLKATLDGNSVKPLAIITSATGMFTGKLDLTTKVLDYSLSYSNLSATSVVAHLHQASGVNGTGLVDIIIPTGSNTSGSITGTSFPLRQAQVDSLVAGFYYVDLHTVTYPAGEIRGEVIKQ</sequence>
<evidence type="ECO:0000259" key="1">
    <source>
        <dbReference type="PROSITE" id="PS50933"/>
    </source>
</evidence>
<dbReference type="PROSITE" id="PS50933">
    <property type="entry name" value="CHRD"/>
    <property type="match status" value="1"/>
</dbReference>
<protein>
    <submittedName>
        <fullName evidence="2">CHRD domain-containing protein</fullName>
    </submittedName>
</protein>
<dbReference type="OrthoDB" id="571052at2"/>
<organism evidence="2 3">
    <name type="scientific">Larkinella rosea</name>
    <dbReference type="NCBI Taxonomy" id="2025312"/>
    <lineage>
        <taxon>Bacteria</taxon>
        <taxon>Pseudomonadati</taxon>
        <taxon>Bacteroidota</taxon>
        <taxon>Cytophagia</taxon>
        <taxon>Cytophagales</taxon>
        <taxon>Spirosomataceae</taxon>
        <taxon>Larkinella</taxon>
    </lineage>
</organism>
<dbReference type="SMART" id="SM00754">
    <property type="entry name" value="CHRD"/>
    <property type="match status" value="1"/>
</dbReference>
<dbReference type="InterPro" id="IPR010895">
    <property type="entry name" value="CHRD"/>
</dbReference>
<accession>A0A3P1C4K4</accession>
<evidence type="ECO:0000313" key="3">
    <source>
        <dbReference type="Proteomes" id="UP000271925"/>
    </source>
</evidence>
<evidence type="ECO:0000313" key="2">
    <source>
        <dbReference type="EMBL" id="RRB07854.1"/>
    </source>
</evidence>
<reference evidence="2 3" key="1">
    <citation type="submission" date="2018-11" db="EMBL/GenBank/DDBJ databases">
        <authorList>
            <person name="Zhou Z."/>
            <person name="Wang G."/>
        </authorList>
    </citation>
    <scope>NUCLEOTIDE SEQUENCE [LARGE SCALE GENOMIC DNA]</scope>
    <source>
        <strain evidence="2 3">KCTC52004</strain>
    </source>
</reference>